<dbReference type="Pfam" id="PF13637">
    <property type="entry name" value="Ank_4"/>
    <property type="match status" value="2"/>
</dbReference>
<dbReference type="RefSeq" id="XP_008217567.1">
    <property type="nucleotide sequence ID" value="XM_008219345.4"/>
</dbReference>
<dbReference type="RefSeq" id="XP_016842163.1">
    <property type="nucleotide sequence ID" value="XM_016986674.3"/>
</dbReference>
<feature type="repeat" description="ANK" evidence="3">
    <location>
        <begin position="1786"/>
        <end position="1818"/>
    </location>
</feature>
<dbReference type="RefSeq" id="XP_031780554.1">
    <property type="nucleotide sequence ID" value="XM_031924694.2"/>
</dbReference>
<dbReference type="PROSITE" id="PS50042">
    <property type="entry name" value="CNMP_BINDING_3"/>
    <property type="match status" value="1"/>
</dbReference>
<dbReference type="PROSITE" id="PS50297">
    <property type="entry name" value="ANK_REP_REGION"/>
    <property type="match status" value="25"/>
</dbReference>
<dbReference type="InterPro" id="IPR011990">
    <property type="entry name" value="TPR-like_helical_dom_sf"/>
</dbReference>
<proteinExistence type="predicted"/>
<dbReference type="KEGG" id="nvi:103318096"/>
<accession>A0A7M7Q5B9</accession>
<reference evidence="5" key="1">
    <citation type="submission" date="2021-01" db="UniProtKB">
        <authorList>
            <consortium name="EnsemblMetazoa"/>
        </authorList>
    </citation>
    <scope>IDENTIFICATION</scope>
</reference>
<feature type="repeat" description="ANK" evidence="3">
    <location>
        <begin position="1374"/>
        <end position="1406"/>
    </location>
</feature>
<dbReference type="EnsemblMetazoa" id="XM_016986674">
    <property type="protein sequence ID" value="XP_016842163"/>
    <property type="gene ID" value="LOC103318096"/>
</dbReference>
<feature type="repeat" description="ANK" evidence="3">
    <location>
        <begin position="1209"/>
        <end position="1241"/>
    </location>
</feature>
<dbReference type="PANTHER" id="PTHR24198:SF165">
    <property type="entry name" value="ANKYRIN REPEAT-CONTAINING PROTEIN-RELATED"/>
    <property type="match status" value="1"/>
</dbReference>
<feature type="repeat" description="ANK" evidence="3">
    <location>
        <begin position="1753"/>
        <end position="1785"/>
    </location>
</feature>
<feature type="repeat" description="ANK" evidence="3">
    <location>
        <begin position="913"/>
        <end position="937"/>
    </location>
</feature>
<dbReference type="Pfam" id="PF00023">
    <property type="entry name" value="Ank"/>
    <property type="match status" value="4"/>
</dbReference>
<dbReference type="SUPFAM" id="SSF48452">
    <property type="entry name" value="TPR-like"/>
    <property type="match status" value="2"/>
</dbReference>
<keyword evidence="2 3" id="KW-0040">ANK repeat</keyword>
<feature type="repeat" description="ANK" evidence="3">
    <location>
        <begin position="880"/>
        <end position="912"/>
    </location>
</feature>
<dbReference type="InterPro" id="IPR002110">
    <property type="entry name" value="Ankyrin_rpt"/>
</dbReference>
<evidence type="ECO:0000313" key="5">
    <source>
        <dbReference type="EnsemblMetazoa" id="XP_031780554"/>
    </source>
</evidence>
<dbReference type="GeneID" id="103318096"/>
<evidence type="ECO:0000313" key="6">
    <source>
        <dbReference type="Proteomes" id="UP000002358"/>
    </source>
</evidence>
<dbReference type="Gene3D" id="1.25.40.10">
    <property type="entry name" value="Tetratricopeptide repeat domain"/>
    <property type="match status" value="2"/>
</dbReference>
<dbReference type="InterPro" id="IPR000595">
    <property type="entry name" value="cNMP-bd_dom"/>
</dbReference>
<feature type="repeat" description="ANK" evidence="3">
    <location>
        <begin position="1047"/>
        <end position="1079"/>
    </location>
</feature>
<feature type="repeat" description="ANK" evidence="3">
    <location>
        <begin position="1503"/>
        <end position="1535"/>
    </location>
</feature>
<dbReference type="InterPro" id="IPR036770">
    <property type="entry name" value="Ankyrin_rpt-contain_sf"/>
</dbReference>
<dbReference type="PRINTS" id="PR01415">
    <property type="entry name" value="ANKYRIN"/>
</dbReference>
<dbReference type="EnsemblMetazoa" id="XM_016986675">
    <property type="protein sequence ID" value="XP_016842164"/>
    <property type="gene ID" value="LOC103318096"/>
</dbReference>
<evidence type="ECO:0000256" key="3">
    <source>
        <dbReference type="PROSITE-ProRule" id="PRU00023"/>
    </source>
</evidence>
<dbReference type="EnsemblMetazoa" id="XM_008219347">
    <property type="protein sequence ID" value="XP_008217569"/>
    <property type="gene ID" value="LOC103318096"/>
</dbReference>
<dbReference type="Pfam" id="PF13424">
    <property type="entry name" value="TPR_12"/>
    <property type="match status" value="1"/>
</dbReference>
<feature type="repeat" description="ANK" evidence="3">
    <location>
        <begin position="1275"/>
        <end position="1307"/>
    </location>
</feature>
<dbReference type="InParanoid" id="A0A7M7Q5B9"/>
<evidence type="ECO:0000256" key="1">
    <source>
        <dbReference type="ARBA" id="ARBA00022737"/>
    </source>
</evidence>
<dbReference type="EnsemblMetazoa" id="XM_008219345">
    <property type="protein sequence ID" value="XP_008217567"/>
    <property type="gene ID" value="LOC103318096"/>
</dbReference>
<dbReference type="Pfam" id="PF13374">
    <property type="entry name" value="TPR_10"/>
    <property type="match status" value="1"/>
</dbReference>
<feature type="repeat" description="ANK" evidence="3">
    <location>
        <begin position="2331"/>
        <end position="2363"/>
    </location>
</feature>
<feature type="repeat" description="ANK" evidence="3">
    <location>
        <begin position="947"/>
        <end position="979"/>
    </location>
</feature>
<feature type="repeat" description="ANK" evidence="3">
    <location>
        <begin position="1080"/>
        <end position="1112"/>
    </location>
</feature>
<name>A0A7M7Q5B9_NASVI</name>
<feature type="repeat" description="ANK" evidence="3">
    <location>
        <begin position="1603"/>
        <end position="1635"/>
    </location>
</feature>
<protein>
    <recommendedName>
        <fullName evidence="4">Cyclic nucleotide-binding domain-containing protein</fullName>
    </recommendedName>
</protein>
<sequence length="2450" mass="273793">MERYKQNSTYYKENKRFLKRTYNSKADFLDQYDKLYSYDKTKTKLLYHQILLELKISIKDGDIEQFKRLSNFLCYINASENHNELVSYYEDAANSLKKTNFIILACQCNSTEIIKYIFDNYSTVLKKFFLSGKNISPEDKDESCHTAFYYAIRWGNIQVLEIMINGWPDNYFANSDKLEEICSKTYEELKLKNVPLTKEVKIFIEDILINLRFFSSGSNKASTYKLSISNINERIEIVLERISRLSALDKVDDKCVFITRFIAQNIFILKQQLKCTYDRLPWEEIEFCLICFISSYIKKQEINLFYQATLSSAKIVKYLSSFANKLKSVQGSIQSLNISKLSVLPKINRDLNVNRIISENPEFKELYDDFKELSEIYSLDKINNYVNLTSLADPKRREGQLVIIRCLQVIGQYLKNTLESPKLSSTISETLLLSLPINTRDIFISLQNSLSNLHTSSKILEIEQNHNIHYFVGLQNDTRKIGTVTAYMLFKNKIRIVKDLLKKIVDLNDADKLGEVALLFNKYKLDSVVNENFNSAEYDMLESLISELKRNVTDKTVNEVNVFDYFTGTISGEKSKLSHVSEDFFAGNTLLSNLFLSLQENGIESSDIILAKGYAEKILDYMNSTKKSDCMKKITELVVELYRSRVFQIKCDNFQEIDRLTCKLMNLAKLETDNIAWVDRLKKTLNKSTFIGEAEEARSVNLSDENYVSELTSKLLELQSVLYSNILNNNSNIITENISNKVQAMLELLIYDVLSILGSAKNCLENNLLFLDEITPLLIGKNLRNHLAYNNPLNDVLPSDVSVAIILNAKKMVLENLMTNKKKIGRSVREDPDKLRSRYKEDLVIISRQQQMFSALEEGSLACLKHCIASGADINGYDINFQTTLHVAAKGCNLEVVEFLLDQGLKMNGKDNNGQIPLHVAAEHGRANIVQLLLKANDSFINDKDNKQRTPLHYAALKGHHEAVSVLLKHKANNIAKDQNGFAPLHYAITNNHRETFLILIGEEEHDDYNESMGGFTLLHLAAEKGHPDIIDHLLNFKANVADRTDKGVIPLHLAVIKGNVDATKILILRGSNVNAKNIKGSTPLHLAAEYGCRKIASILLKYGADANALDNDFYTPLHYAAKSGFNDIINTLVKYGANVVAATDTGVTPIHLAMRDGHLHTVHALLQHDPSIILSGRDFLNIAIDYGHKEVVEYLVNLNVDVNVPGVDNVTPVHMAASEGYSDLLRLFLEHNGNVNVEDVNESTPLHAAVDQDVLEVVKILVENDAHVNHRALCGSTPVHVAAMKGNLEVIGFLMEHGGDVNTTDNDDATPLHLAAEHNHKDAIVLLLKKAKNINAQDYEGKTPLLTAIEVGSHEAVEVLVAKGADVDITSKTNCAPLSAAVKFNYKKIVKLLIANGANVDAVRGQPLLFAVLSGNKDMVDILIQSKAKVDFTYDGGISLLHVAVEKNFEGIANSLIASGIDVNCADSTDRKPLHIASELGHEELVRTLIANGAVLNDRNVNGMTALHLAAVDGHTKVLEILLQSGADMSAKNNAESTPLETAVAVSCSASVKVLLERTRDSINLACYKGYTLLHIAVLAGNLSVVRLLVESGANVDVKDSTGAKPIHYAATKDRKDIVEYFVGLGQSVDEAGPRRQLLLHYAALAGQLSVTEYLVQQGADVNARDEEEMTPLHLAAHHDHHEIVTFLVKNGAYFNASDETGKKPVDMGTSEALKRALAETELLFGFVSHSEADVVQERVNSGAIVNARNSENLTPLHIAVSRGNEDVVNVLLEADASPNVADSEGLTPLHYAAKFSHLKIAKSLLASGAVYNAVCKAGKTPLDVANERNTINLLKMIDESFQSIANNNFDFIKEIKKIKNIGNVRAIAGAANREHRTLVAHAMHCNFSRVDQLKRLWQDSDTTSLLGTAEFFLENGQYEEAISQFTTVLNKRREIFSANDPSILEIKYKIGCALFETSKWRDAQLLLEGVYEKQEAILGAGAKDSLATKTTIALLMQQQRRSFDALAVLEEVYERQREQPATSVSDILSTRVNMALVLEDMRRFDDAMQILADVFEIQRRSLGLQHAQTMATECKIAQLLHRQGKCEESLRIHERIYERKRQAYGPLHPETQRASNILVQALIRDRKFAQAMAMFEERHESEKAAIGATHPDCMQTRQNMALMYLQQGKYHTALRIYRECRNKTAAALGRNNPKIQNYDEAIRGIEEELRRIGCLDNNGDSFENLMRIAIRNDKEEVIRRLLAERTDVNCRDTEGKSLLHFAVDRGNPRVVRVLLDAKANVHVSTNQGNTPLHIATLKGSAEIVEMLLGHVSGNKTKLSELVNAKTKSRGTTALHVAAKNGHREIVKCLLRNAAIYDARNNDSETPLQFAGEPEIVRLLSLIGELFGDAQRGDEKMIAKIEAANADEVPAITNARNSEDKTLIQIALVNKHKQLAAQLLRMINKPNES</sequence>
<feature type="repeat" description="ANK" evidence="3">
    <location>
        <begin position="2289"/>
        <end position="2310"/>
    </location>
</feature>
<dbReference type="PROSITE" id="PS50088">
    <property type="entry name" value="ANK_REPEAT"/>
    <property type="match status" value="27"/>
</dbReference>
<feature type="repeat" description="ANK" evidence="3">
    <location>
        <begin position="2256"/>
        <end position="2288"/>
    </location>
</feature>
<feature type="repeat" description="ANK" evidence="3">
    <location>
        <begin position="1341"/>
        <end position="1373"/>
    </location>
</feature>
<feature type="domain" description="Cyclic nucleotide-binding" evidence="4">
    <location>
        <begin position="487"/>
        <end position="529"/>
    </location>
</feature>
<feature type="repeat" description="ANK" evidence="3">
    <location>
        <begin position="1146"/>
        <end position="1178"/>
    </location>
</feature>
<feature type="repeat" description="ANK" evidence="3">
    <location>
        <begin position="1014"/>
        <end position="1046"/>
    </location>
</feature>
<dbReference type="PANTHER" id="PTHR24198">
    <property type="entry name" value="ANKYRIN REPEAT AND PROTEIN KINASE DOMAIN-CONTAINING PROTEIN"/>
    <property type="match status" value="1"/>
</dbReference>
<dbReference type="Proteomes" id="UP000002358">
    <property type="component" value="Chromosome 1"/>
</dbReference>
<feature type="repeat" description="ANK" evidence="3">
    <location>
        <begin position="1669"/>
        <end position="1701"/>
    </location>
</feature>
<evidence type="ECO:0000256" key="2">
    <source>
        <dbReference type="ARBA" id="ARBA00023043"/>
    </source>
</evidence>
<dbReference type="EnsemblMetazoa" id="XM_031924694">
    <property type="protein sequence ID" value="XP_031780554"/>
    <property type="gene ID" value="LOC103318096"/>
</dbReference>
<dbReference type="RefSeq" id="XP_016842164.1">
    <property type="nucleotide sequence ID" value="XM_016986675.3"/>
</dbReference>
<feature type="repeat" description="ANK" evidence="3">
    <location>
        <begin position="1570"/>
        <end position="1602"/>
    </location>
</feature>
<dbReference type="Gene3D" id="1.25.40.20">
    <property type="entry name" value="Ankyrin repeat-containing domain"/>
    <property type="match status" value="12"/>
</dbReference>
<organism evidence="5 6">
    <name type="scientific">Nasonia vitripennis</name>
    <name type="common">Parasitic wasp</name>
    <dbReference type="NCBI Taxonomy" id="7425"/>
    <lineage>
        <taxon>Eukaryota</taxon>
        <taxon>Metazoa</taxon>
        <taxon>Ecdysozoa</taxon>
        <taxon>Arthropoda</taxon>
        <taxon>Hexapoda</taxon>
        <taxon>Insecta</taxon>
        <taxon>Pterygota</taxon>
        <taxon>Neoptera</taxon>
        <taxon>Endopterygota</taxon>
        <taxon>Hymenoptera</taxon>
        <taxon>Apocrita</taxon>
        <taxon>Proctotrupomorpha</taxon>
        <taxon>Chalcidoidea</taxon>
        <taxon>Pteromalidae</taxon>
        <taxon>Pteromalinae</taxon>
        <taxon>Nasonia</taxon>
    </lineage>
</organism>
<dbReference type="SUPFAM" id="SSF48403">
    <property type="entry name" value="Ankyrin repeat"/>
    <property type="match status" value="5"/>
</dbReference>
<feature type="repeat" description="ANK" evidence="3">
    <location>
        <begin position="1437"/>
        <end position="1469"/>
    </location>
</feature>
<feature type="repeat" description="ANK" evidence="3">
    <location>
        <begin position="1176"/>
        <end position="1208"/>
    </location>
</feature>
<keyword evidence="1" id="KW-0677">Repeat</keyword>
<feature type="repeat" description="ANK" evidence="3">
    <location>
        <begin position="1113"/>
        <end position="1145"/>
    </location>
</feature>
<dbReference type="SMR" id="A0A7M7Q5B9"/>
<dbReference type="RefSeq" id="XP_008217569.1">
    <property type="nucleotide sequence ID" value="XM_008219347.4"/>
</dbReference>
<feature type="repeat" description="ANK" evidence="3">
    <location>
        <begin position="1636"/>
        <end position="1668"/>
    </location>
</feature>
<feature type="repeat" description="ANK" evidence="3">
    <location>
        <begin position="1242"/>
        <end position="1274"/>
    </location>
</feature>
<dbReference type="OrthoDB" id="7616244at2759"/>
<feature type="repeat" description="ANK" evidence="3">
    <location>
        <begin position="1308"/>
        <end position="1340"/>
    </location>
</feature>
<dbReference type="SMART" id="SM00248">
    <property type="entry name" value="ANK"/>
    <property type="match status" value="36"/>
</dbReference>
<evidence type="ECO:0000259" key="4">
    <source>
        <dbReference type="PROSITE" id="PS50042"/>
    </source>
</evidence>
<feature type="repeat" description="ANK" evidence="3">
    <location>
        <begin position="1470"/>
        <end position="1502"/>
    </location>
</feature>
<keyword evidence="6" id="KW-1185">Reference proteome</keyword>
<dbReference type="Pfam" id="PF12796">
    <property type="entry name" value="Ank_2"/>
    <property type="match status" value="9"/>
</dbReference>